<protein>
    <submittedName>
        <fullName evidence="2">GD20663</fullName>
    </submittedName>
</protein>
<accession>B4QU47</accession>
<dbReference type="Bgee" id="FBgn0192130">
    <property type="expression patterns" value="Expressed in embryo and 3 other cell types or tissues"/>
</dbReference>
<dbReference type="OrthoDB" id="193931at2759"/>
<evidence type="ECO:0000256" key="1">
    <source>
        <dbReference type="SAM" id="MobiDB-lite"/>
    </source>
</evidence>
<dbReference type="HOGENOM" id="CLU_2457179_0_0_1"/>
<evidence type="ECO:0000313" key="2">
    <source>
        <dbReference type="EMBL" id="EDX13378.1"/>
    </source>
</evidence>
<name>B4QU47_DROSI</name>
<evidence type="ECO:0000313" key="3">
    <source>
        <dbReference type="Proteomes" id="UP000000304"/>
    </source>
</evidence>
<gene>
    <name evidence="2" type="primary">Dsim\GD20663</name>
    <name evidence="2" type="ORF">Dsim_GD20663</name>
</gene>
<keyword evidence="3" id="KW-1185">Reference proteome</keyword>
<reference evidence="2 3" key="1">
    <citation type="journal article" date="2007" name="Nature">
        <title>Evolution of genes and genomes on the Drosophila phylogeny.</title>
        <authorList>
            <consortium name="Drosophila 12 Genomes Consortium"/>
            <person name="Clark A.G."/>
            <person name="Eisen M.B."/>
            <person name="Smith D.R."/>
            <person name="Bergman C.M."/>
            <person name="Oliver B."/>
            <person name="Markow T.A."/>
            <person name="Kaufman T.C."/>
            <person name="Kellis M."/>
            <person name="Gelbart W."/>
            <person name="Iyer V.N."/>
            <person name="Pollard D.A."/>
            <person name="Sackton T.B."/>
            <person name="Larracuente A.M."/>
            <person name="Singh N.D."/>
            <person name="Abad J.P."/>
            <person name="Abt D.N."/>
            <person name="Adryan B."/>
            <person name="Aguade M."/>
            <person name="Akashi H."/>
            <person name="Anderson W.W."/>
            <person name="Aquadro C.F."/>
            <person name="Ardell D.H."/>
            <person name="Arguello R."/>
            <person name="Artieri C.G."/>
            <person name="Barbash D.A."/>
            <person name="Barker D."/>
            <person name="Barsanti P."/>
            <person name="Batterham P."/>
            <person name="Batzoglou S."/>
            <person name="Begun D."/>
            <person name="Bhutkar A."/>
            <person name="Blanco E."/>
            <person name="Bosak S.A."/>
            <person name="Bradley R.K."/>
            <person name="Brand A.D."/>
            <person name="Brent M.R."/>
            <person name="Brooks A.N."/>
            <person name="Brown R.H."/>
            <person name="Butlin R.K."/>
            <person name="Caggese C."/>
            <person name="Calvi B.R."/>
            <person name="Bernardo de Carvalho A."/>
            <person name="Caspi A."/>
            <person name="Castrezana S."/>
            <person name="Celniker S.E."/>
            <person name="Chang J.L."/>
            <person name="Chapple C."/>
            <person name="Chatterji S."/>
            <person name="Chinwalla A."/>
            <person name="Civetta A."/>
            <person name="Clifton S.W."/>
            <person name="Comeron J.M."/>
            <person name="Costello J.C."/>
            <person name="Coyne J.A."/>
            <person name="Daub J."/>
            <person name="David R.G."/>
            <person name="Delcher A.L."/>
            <person name="Delehaunty K."/>
            <person name="Do C.B."/>
            <person name="Ebling H."/>
            <person name="Edwards K."/>
            <person name="Eickbush T."/>
            <person name="Evans J.D."/>
            <person name="Filipski A."/>
            <person name="Findeiss S."/>
            <person name="Freyhult E."/>
            <person name="Fulton L."/>
            <person name="Fulton R."/>
            <person name="Garcia A.C."/>
            <person name="Gardiner A."/>
            <person name="Garfield D.A."/>
            <person name="Garvin B.E."/>
            <person name="Gibson G."/>
            <person name="Gilbert D."/>
            <person name="Gnerre S."/>
            <person name="Godfrey J."/>
            <person name="Good R."/>
            <person name="Gotea V."/>
            <person name="Gravely B."/>
            <person name="Greenberg A.J."/>
            <person name="Griffiths-Jones S."/>
            <person name="Gross S."/>
            <person name="Guigo R."/>
            <person name="Gustafson E.A."/>
            <person name="Haerty W."/>
            <person name="Hahn M.W."/>
            <person name="Halligan D.L."/>
            <person name="Halpern A.L."/>
            <person name="Halter G.M."/>
            <person name="Han M.V."/>
            <person name="Heger A."/>
            <person name="Hillier L."/>
            <person name="Hinrichs A.S."/>
            <person name="Holmes I."/>
            <person name="Hoskins R.A."/>
            <person name="Hubisz M.J."/>
            <person name="Hultmark D."/>
            <person name="Huntley M.A."/>
            <person name="Jaffe D.B."/>
            <person name="Jagadeeshan S."/>
            <person name="Jeck W.R."/>
            <person name="Johnson J."/>
            <person name="Jones C.D."/>
            <person name="Jordan W.C."/>
            <person name="Karpen G.H."/>
            <person name="Kataoka E."/>
            <person name="Keightley P.D."/>
            <person name="Kheradpour P."/>
            <person name="Kirkness E.F."/>
            <person name="Koerich L.B."/>
            <person name="Kristiansen K."/>
            <person name="Kudrna D."/>
            <person name="Kulathinal R.J."/>
            <person name="Kumar S."/>
            <person name="Kwok R."/>
            <person name="Lander E."/>
            <person name="Langley C.H."/>
            <person name="Lapoint R."/>
            <person name="Lazzaro B.P."/>
            <person name="Lee S.J."/>
            <person name="Levesque L."/>
            <person name="Li R."/>
            <person name="Lin C.F."/>
            <person name="Lin M.F."/>
            <person name="Lindblad-Toh K."/>
            <person name="Llopart A."/>
            <person name="Long M."/>
            <person name="Low L."/>
            <person name="Lozovsky E."/>
            <person name="Lu J."/>
            <person name="Luo M."/>
            <person name="Machado C.A."/>
            <person name="Makalowski W."/>
            <person name="Marzo M."/>
            <person name="Matsuda M."/>
            <person name="Matzkin L."/>
            <person name="McAllister B."/>
            <person name="McBride C.S."/>
            <person name="McKernan B."/>
            <person name="McKernan K."/>
            <person name="Mendez-Lago M."/>
            <person name="Minx P."/>
            <person name="Mollenhauer M.U."/>
            <person name="Montooth K."/>
            <person name="Mount S.M."/>
            <person name="Mu X."/>
            <person name="Myers E."/>
            <person name="Negre B."/>
            <person name="Newfeld S."/>
            <person name="Nielsen R."/>
            <person name="Noor M.A."/>
            <person name="O'Grady P."/>
            <person name="Pachter L."/>
            <person name="Papaceit M."/>
            <person name="Parisi M.J."/>
            <person name="Parisi M."/>
            <person name="Parts L."/>
            <person name="Pedersen J.S."/>
            <person name="Pesole G."/>
            <person name="Phillippy A.M."/>
            <person name="Ponting C.P."/>
            <person name="Pop M."/>
            <person name="Porcelli D."/>
            <person name="Powell J.R."/>
            <person name="Prohaska S."/>
            <person name="Pruitt K."/>
            <person name="Puig M."/>
            <person name="Quesneville H."/>
            <person name="Ram K.R."/>
            <person name="Rand D."/>
            <person name="Rasmussen M.D."/>
            <person name="Reed L.K."/>
            <person name="Reenan R."/>
            <person name="Reily A."/>
            <person name="Remington K.A."/>
            <person name="Rieger T.T."/>
            <person name="Ritchie M.G."/>
            <person name="Robin C."/>
            <person name="Rogers Y.H."/>
            <person name="Rohde C."/>
            <person name="Rozas J."/>
            <person name="Rubenfield M.J."/>
            <person name="Ruiz A."/>
            <person name="Russo S."/>
            <person name="Salzberg S.L."/>
            <person name="Sanchez-Gracia A."/>
            <person name="Saranga D.J."/>
            <person name="Sato H."/>
            <person name="Schaeffer S.W."/>
            <person name="Schatz M.C."/>
            <person name="Schlenke T."/>
            <person name="Schwartz R."/>
            <person name="Segarra C."/>
            <person name="Singh R.S."/>
            <person name="Sirot L."/>
            <person name="Sirota M."/>
            <person name="Sisneros N.B."/>
            <person name="Smith C.D."/>
            <person name="Smith T.F."/>
            <person name="Spieth J."/>
            <person name="Stage D.E."/>
            <person name="Stark A."/>
            <person name="Stephan W."/>
            <person name="Strausberg R.L."/>
            <person name="Strempel S."/>
            <person name="Sturgill D."/>
            <person name="Sutton G."/>
            <person name="Sutton G.G."/>
            <person name="Tao W."/>
            <person name="Teichmann S."/>
            <person name="Tobari Y.N."/>
            <person name="Tomimura Y."/>
            <person name="Tsolas J.M."/>
            <person name="Valente V.L."/>
            <person name="Venter E."/>
            <person name="Venter J.C."/>
            <person name="Vicario S."/>
            <person name="Vieira F.G."/>
            <person name="Vilella A.J."/>
            <person name="Villasante A."/>
            <person name="Walenz B."/>
            <person name="Wang J."/>
            <person name="Wasserman M."/>
            <person name="Watts T."/>
            <person name="Wilson D."/>
            <person name="Wilson R.K."/>
            <person name="Wing R.A."/>
            <person name="Wolfner M.F."/>
            <person name="Wong A."/>
            <person name="Wong G.K."/>
            <person name="Wu C.I."/>
            <person name="Wu G."/>
            <person name="Yamamoto D."/>
            <person name="Yang H.P."/>
            <person name="Yang S.P."/>
            <person name="Yorke J.A."/>
            <person name="Yoshida K."/>
            <person name="Zdobnov E."/>
            <person name="Zhang P."/>
            <person name="Zhang Y."/>
            <person name="Zimin A.V."/>
            <person name="Baldwin J."/>
            <person name="Abdouelleil A."/>
            <person name="Abdulkadir J."/>
            <person name="Abebe A."/>
            <person name="Abera B."/>
            <person name="Abreu J."/>
            <person name="Acer S.C."/>
            <person name="Aftuck L."/>
            <person name="Alexander A."/>
            <person name="An P."/>
            <person name="Anderson E."/>
            <person name="Anderson S."/>
            <person name="Arachi H."/>
            <person name="Azer M."/>
            <person name="Bachantsang P."/>
            <person name="Barry A."/>
            <person name="Bayul T."/>
            <person name="Berlin A."/>
            <person name="Bessette D."/>
            <person name="Bloom T."/>
            <person name="Blye J."/>
            <person name="Boguslavskiy L."/>
            <person name="Bonnet C."/>
            <person name="Boukhgalter B."/>
            <person name="Bourzgui I."/>
            <person name="Brown A."/>
            <person name="Cahill P."/>
            <person name="Channer S."/>
            <person name="Cheshatsang Y."/>
            <person name="Chuda L."/>
            <person name="Citroen M."/>
            <person name="Collymore A."/>
            <person name="Cooke P."/>
            <person name="Costello M."/>
            <person name="D'Aco K."/>
            <person name="Daza R."/>
            <person name="De Haan G."/>
            <person name="DeGray S."/>
            <person name="DeMaso C."/>
            <person name="Dhargay N."/>
            <person name="Dooley K."/>
            <person name="Dooley E."/>
            <person name="Doricent M."/>
            <person name="Dorje P."/>
            <person name="Dorjee K."/>
            <person name="Dupes A."/>
            <person name="Elong R."/>
            <person name="Falk J."/>
            <person name="Farina A."/>
            <person name="Faro S."/>
            <person name="Ferguson D."/>
            <person name="Fisher S."/>
            <person name="Foley C.D."/>
            <person name="Franke A."/>
            <person name="Friedrich D."/>
            <person name="Gadbois L."/>
            <person name="Gearin G."/>
            <person name="Gearin C.R."/>
            <person name="Giannoukos G."/>
            <person name="Goode T."/>
            <person name="Graham J."/>
            <person name="Grandbois E."/>
            <person name="Grewal S."/>
            <person name="Gyaltsen K."/>
            <person name="Hafez N."/>
            <person name="Hagos B."/>
            <person name="Hall J."/>
            <person name="Henson C."/>
            <person name="Hollinger A."/>
            <person name="Honan T."/>
            <person name="Huard M.D."/>
            <person name="Hughes L."/>
            <person name="Hurhula B."/>
            <person name="Husby M.E."/>
            <person name="Kamat A."/>
            <person name="Kanga B."/>
            <person name="Kashin S."/>
            <person name="Khazanovich D."/>
            <person name="Kisner P."/>
            <person name="Lance K."/>
            <person name="Lara M."/>
            <person name="Lee W."/>
            <person name="Lennon N."/>
            <person name="Letendre F."/>
            <person name="LeVine R."/>
            <person name="Lipovsky A."/>
            <person name="Liu X."/>
            <person name="Liu J."/>
            <person name="Liu S."/>
            <person name="Lokyitsang T."/>
            <person name="Lokyitsang Y."/>
            <person name="Lubonja R."/>
            <person name="Lui A."/>
            <person name="MacDonald P."/>
            <person name="Magnisalis V."/>
            <person name="Maru K."/>
            <person name="Matthews C."/>
            <person name="McCusker W."/>
            <person name="McDonough S."/>
            <person name="Mehta T."/>
            <person name="Meldrim J."/>
            <person name="Meneus L."/>
            <person name="Mihai O."/>
            <person name="Mihalev A."/>
            <person name="Mihova T."/>
            <person name="Mittelman R."/>
            <person name="Mlenga V."/>
            <person name="Montmayeur A."/>
            <person name="Mulrain L."/>
            <person name="Navidi A."/>
            <person name="Naylor J."/>
            <person name="Negash T."/>
            <person name="Nguyen T."/>
            <person name="Nguyen N."/>
            <person name="Nicol R."/>
            <person name="Norbu C."/>
            <person name="Norbu N."/>
            <person name="Novod N."/>
            <person name="O'Neill B."/>
            <person name="Osman S."/>
            <person name="Markiewicz E."/>
            <person name="Oyono O.L."/>
            <person name="Patti C."/>
            <person name="Phunkhang P."/>
            <person name="Pierre F."/>
            <person name="Priest M."/>
            <person name="Raghuraman S."/>
            <person name="Rege F."/>
            <person name="Reyes R."/>
            <person name="Rise C."/>
            <person name="Rogov P."/>
            <person name="Ross K."/>
            <person name="Ryan E."/>
            <person name="Settipalli S."/>
            <person name="Shea T."/>
            <person name="Sherpa N."/>
            <person name="Shi L."/>
            <person name="Shih D."/>
            <person name="Sparrow T."/>
            <person name="Spaulding J."/>
            <person name="Stalker J."/>
            <person name="Stange-Thomann N."/>
            <person name="Stavropoulos S."/>
            <person name="Stone C."/>
            <person name="Strader C."/>
            <person name="Tesfaye S."/>
            <person name="Thomson T."/>
            <person name="Thoulutsang Y."/>
            <person name="Thoulutsang D."/>
            <person name="Topham K."/>
            <person name="Topping I."/>
            <person name="Tsamla T."/>
            <person name="Vassiliev H."/>
            <person name="Vo A."/>
            <person name="Wangchuk T."/>
            <person name="Wangdi T."/>
            <person name="Weiand M."/>
            <person name="Wilkinson J."/>
            <person name="Wilson A."/>
            <person name="Yadav S."/>
            <person name="Young G."/>
            <person name="Yu Q."/>
            <person name="Zembek L."/>
            <person name="Zhong D."/>
            <person name="Zimmer A."/>
            <person name="Zwirko Z."/>
            <person name="Jaffe D.B."/>
            <person name="Alvarez P."/>
            <person name="Brockman W."/>
            <person name="Butler J."/>
            <person name="Chin C."/>
            <person name="Gnerre S."/>
            <person name="Grabherr M."/>
            <person name="Kleber M."/>
            <person name="Mauceli E."/>
            <person name="MacCallum I."/>
        </authorList>
    </citation>
    <scope>NUCLEOTIDE SEQUENCE [LARGE SCALE GENOMIC DNA]</scope>
    <source>
        <strain evidence="3">white501</strain>
    </source>
</reference>
<dbReference type="AlphaFoldDB" id="B4QU47"/>
<dbReference type="STRING" id="7240.B4QU47"/>
<proteinExistence type="predicted"/>
<sequence>MSVDNSLGILDLSSGKESEKIAMTAANKENDPDSHFTGTIVTTGATAQPATPTTSNATALPATLLCQLARIWATEPVVVKIRIPSFNRT</sequence>
<dbReference type="EMBL" id="CM000364">
    <property type="protein sequence ID" value="EDX13378.1"/>
    <property type="molecule type" value="Genomic_DNA"/>
</dbReference>
<organism evidence="2 3">
    <name type="scientific">Drosophila simulans</name>
    <name type="common">Fruit fly</name>
    <dbReference type="NCBI Taxonomy" id="7240"/>
    <lineage>
        <taxon>Eukaryota</taxon>
        <taxon>Metazoa</taxon>
        <taxon>Ecdysozoa</taxon>
        <taxon>Arthropoda</taxon>
        <taxon>Hexapoda</taxon>
        <taxon>Insecta</taxon>
        <taxon>Pterygota</taxon>
        <taxon>Neoptera</taxon>
        <taxon>Endopterygota</taxon>
        <taxon>Diptera</taxon>
        <taxon>Brachycera</taxon>
        <taxon>Muscomorpha</taxon>
        <taxon>Ephydroidea</taxon>
        <taxon>Drosophilidae</taxon>
        <taxon>Drosophila</taxon>
        <taxon>Sophophora</taxon>
    </lineage>
</organism>
<dbReference type="Proteomes" id="UP000000304">
    <property type="component" value="Chromosome 3R"/>
</dbReference>
<feature type="region of interest" description="Disordered" evidence="1">
    <location>
        <begin position="20"/>
        <end position="39"/>
    </location>
</feature>